<organism evidence="1 2">
    <name type="scientific">Tribolium castaneum</name>
    <name type="common">Red flour beetle</name>
    <dbReference type="NCBI Taxonomy" id="7070"/>
    <lineage>
        <taxon>Eukaryota</taxon>
        <taxon>Metazoa</taxon>
        <taxon>Ecdysozoa</taxon>
        <taxon>Arthropoda</taxon>
        <taxon>Hexapoda</taxon>
        <taxon>Insecta</taxon>
        <taxon>Pterygota</taxon>
        <taxon>Neoptera</taxon>
        <taxon>Endopterygota</taxon>
        <taxon>Coleoptera</taxon>
        <taxon>Polyphaga</taxon>
        <taxon>Cucujiformia</taxon>
        <taxon>Tenebrionidae</taxon>
        <taxon>Tenebrionidae incertae sedis</taxon>
        <taxon>Tribolium</taxon>
    </lineage>
</organism>
<keyword evidence="2" id="KW-1185">Reference proteome</keyword>
<accession>D7EKL6</accession>
<dbReference type="AlphaFoldDB" id="D7EKL6"/>
<dbReference type="EMBL" id="KQ973148">
    <property type="protein sequence ID" value="EFA13208.1"/>
    <property type="molecule type" value="Genomic_DNA"/>
</dbReference>
<dbReference type="Proteomes" id="UP000007266">
    <property type="component" value="Unassembled WGS sequence"/>
</dbReference>
<protein>
    <submittedName>
        <fullName evidence="1">Uncharacterized protein</fullName>
    </submittedName>
</protein>
<reference evidence="1 2" key="1">
    <citation type="journal article" date="2008" name="Nature">
        <title>The genome of the model beetle and pest Tribolium castaneum.</title>
        <authorList>
            <consortium name="Tribolium Genome Sequencing Consortium"/>
            <person name="Richards S."/>
            <person name="Gibbs R.A."/>
            <person name="Weinstock G.M."/>
            <person name="Brown S.J."/>
            <person name="Denell R."/>
            <person name="Beeman R.W."/>
            <person name="Gibbs R."/>
            <person name="Beeman R.W."/>
            <person name="Brown S.J."/>
            <person name="Bucher G."/>
            <person name="Friedrich M."/>
            <person name="Grimmelikhuijzen C.J."/>
            <person name="Klingler M."/>
            <person name="Lorenzen M."/>
            <person name="Richards S."/>
            <person name="Roth S."/>
            <person name="Schroder R."/>
            <person name="Tautz D."/>
            <person name="Zdobnov E.M."/>
            <person name="Muzny D."/>
            <person name="Gibbs R.A."/>
            <person name="Weinstock G.M."/>
            <person name="Attaway T."/>
            <person name="Bell S."/>
            <person name="Buhay C.J."/>
            <person name="Chandrabose M.N."/>
            <person name="Chavez D."/>
            <person name="Clerk-Blankenburg K.P."/>
            <person name="Cree A."/>
            <person name="Dao M."/>
            <person name="Davis C."/>
            <person name="Chacko J."/>
            <person name="Dinh H."/>
            <person name="Dugan-Rocha S."/>
            <person name="Fowler G."/>
            <person name="Garner T.T."/>
            <person name="Garnes J."/>
            <person name="Gnirke A."/>
            <person name="Hawes A."/>
            <person name="Hernandez J."/>
            <person name="Hines S."/>
            <person name="Holder M."/>
            <person name="Hume J."/>
            <person name="Jhangiani S.N."/>
            <person name="Joshi V."/>
            <person name="Khan Z.M."/>
            <person name="Jackson L."/>
            <person name="Kovar C."/>
            <person name="Kowis A."/>
            <person name="Lee S."/>
            <person name="Lewis L.R."/>
            <person name="Margolis J."/>
            <person name="Morgan M."/>
            <person name="Nazareth L.V."/>
            <person name="Nguyen N."/>
            <person name="Okwuonu G."/>
            <person name="Parker D."/>
            <person name="Richards S."/>
            <person name="Ruiz S.J."/>
            <person name="Santibanez J."/>
            <person name="Savard J."/>
            <person name="Scherer S.E."/>
            <person name="Schneider B."/>
            <person name="Sodergren E."/>
            <person name="Tautz D."/>
            <person name="Vattahil S."/>
            <person name="Villasana D."/>
            <person name="White C.S."/>
            <person name="Wright R."/>
            <person name="Park Y."/>
            <person name="Beeman R.W."/>
            <person name="Lord J."/>
            <person name="Oppert B."/>
            <person name="Lorenzen M."/>
            <person name="Brown S."/>
            <person name="Wang L."/>
            <person name="Savard J."/>
            <person name="Tautz D."/>
            <person name="Richards S."/>
            <person name="Weinstock G."/>
            <person name="Gibbs R.A."/>
            <person name="Liu Y."/>
            <person name="Worley K."/>
            <person name="Weinstock G."/>
            <person name="Elsik C.G."/>
            <person name="Reese J.T."/>
            <person name="Elhaik E."/>
            <person name="Landan G."/>
            <person name="Graur D."/>
            <person name="Arensburger P."/>
            <person name="Atkinson P."/>
            <person name="Beeman R.W."/>
            <person name="Beidler J."/>
            <person name="Brown S.J."/>
            <person name="Demuth J.P."/>
            <person name="Drury D.W."/>
            <person name="Du Y.Z."/>
            <person name="Fujiwara H."/>
            <person name="Lorenzen M."/>
            <person name="Maselli V."/>
            <person name="Osanai M."/>
            <person name="Park Y."/>
            <person name="Robertson H.M."/>
            <person name="Tu Z."/>
            <person name="Wang J.J."/>
            <person name="Wang S."/>
            <person name="Richards S."/>
            <person name="Song H."/>
            <person name="Zhang L."/>
            <person name="Sodergren E."/>
            <person name="Werner D."/>
            <person name="Stanke M."/>
            <person name="Morgenstern B."/>
            <person name="Solovyev V."/>
            <person name="Kosarev P."/>
            <person name="Brown G."/>
            <person name="Chen H.C."/>
            <person name="Ermolaeva O."/>
            <person name="Hlavina W."/>
            <person name="Kapustin Y."/>
            <person name="Kiryutin B."/>
            <person name="Kitts P."/>
            <person name="Maglott D."/>
            <person name="Pruitt K."/>
            <person name="Sapojnikov V."/>
            <person name="Souvorov A."/>
            <person name="Mackey A.J."/>
            <person name="Waterhouse R.M."/>
            <person name="Wyder S."/>
            <person name="Zdobnov E.M."/>
            <person name="Zdobnov E.M."/>
            <person name="Wyder S."/>
            <person name="Kriventseva E.V."/>
            <person name="Kadowaki T."/>
            <person name="Bork P."/>
            <person name="Aranda M."/>
            <person name="Bao R."/>
            <person name="Beermann A."/>
            <person name="Berns N."/>
            <person name="Bolognesi R."/>
            <person name="Bonneton F."/>
            <person name="Bopp D."/>
            <person name="Brown S.J."/>
            <person name="Bucher G."/>
            <person name="Butts T."/>
            <person name="Chaumot A."/>
            <person name="Denell R.E."/>
            <person name="Ferrier D.E."/>
            <person name="Friedrich M."/>
            <person name="Gordon C.M."/>
            <person name="Jindra M."/>
            <person name="Klingler M."/>
            <person name="Lan Q."/>
            <person name="Lattorff H.M."/>
            <person name="Laudet V."/>
            <person name="von Levetsow C."/>
            <person name="Liu Z."/>
            <person name="Lutz R."/>
            <person name="Lynch J.A."/>
            <person name="da Fonseca R.N."/>
            <person name="Posnien N."/>
            <person name="Reuter R."/>
            <person name="Roth S."/>
            <person name="Savard J."/>
            <person name="Schinko J.B."/>
            <person name="Schmitt C."/>
            <person name="Schoppmeier M."/>
            <person name="Schroder R."/>
            <person name="Shippy T.D."/>
            <person name="Simonnet F."/>
            <person name="Marques-Souza H."/>
            <person name="Tautz D."/>
            <person name="Tomoyasu Y."/>
            <person name="Trauner J."/>
            <person name="Van der Zee M."/>
            <person name="Vervoort M."/>
            <person name="Wittkopp N."/>
            <person name="Wimmer E.A."/>
            <person name="Yang X."/>
            <person name="Jones A.K."/>
            <person name="Sattelle D.B."/>
            <person name="Ebert P.R."/>
            <person name="Nelson D."/>
            <person name="Scott J.G."/>
            <person name="Beeman R.W."/>
            <person name="Muthukrishnan S."/>
            <person name="Kramer K.J."/>
            <person name="Arakane Y."/>
            <person name="Beeman R.W."/>
            <person name="Zhu Q."/>
            <person name="Hogenkamp D."/>
            <person name="Dixit R."/>
            <person name="Oppert B."/>
            <person name="Jiang H."/>
            <person name="Zou Z."/>
            <person name="Marshall J."/>
            <person name="Elpidina E."/>
            <person name="Vinokurov K."/>
            <person name="Oppert C."/>
            <person name="Zou Z."/>
            <person name="Evans J."/>
            <person name="Lu Z."/>
            <person name="Zhao P."/>
            <person name="Sumathipala N."/>
            <person name="Altincicek B."/>
            <person name="Vilcinskas A."/>
            <person name="Williams M."/>
            <person name="Hultmark D."/>
            <person name="Hetru C."/>
            <person name="Jiang H."/>
            <person name="Grimmelikhuijzen C.J."/>
            <person name="Hauser F."/>
            <person name="Cazzamali G."/>
            <person name="Williamson M."/>
            <person name="Park Y."/>
            <person name="Li B."/>
            <person name="Tanaka Y."/>
            <person name="Predel R."/>
            <person name="Neupert S."/>
            <person name="Schachtner J."/>
            <person name="Verleyen P."/>
            <person name="Raible F."/>
            <person name="Bork P."/>
            <person name="Friedrich M."/>
            <person name="Walden K.K."/>
            <person name="Robertson H.M."/>
            <person name="Angeli S."/>
            <person name="Foret S."/>
            <person name="Bucher G."/>
            <person name="Schuetz S."/>
            <person name="Maleszka R."/>
            <person name="Wimmer E.A."/>
            <person name="Beeman R.W."/>
            <person name="Lorenzen M."/>
            <person name="Tomoyasu Y."/>
            <person name="Miller S.C."/>
            <person name="Grossmann D."/>
            <person name="Bucher G."/>
        </authorList>
    </citation>
    <scope>NUCLEOTIDE SEQUENCE [LARGE SCALE GENOMIC DNA]</scope>
    <source>
        <strain evidence="1 2">Georgia GA2</strain>
    </source>
</reference>
<gene>
    <name evidence="1" type="primary">GLEAN_16035</name>
    <name evidence="1" type="ORF">TcasGA2_TC016035</name>
</gene>
<reference evidence="1 2" key="2">
    <citation type="journal article" date="2010" name="Nucleic Acids Res.">
        <title>BeetleBase in 2010: revisions to provide comprehensive genomic information for Tribolium castaneum.</title>
        <authorList>
            <person name="Kim H.S."/>
            <person name="Murphy T."/>
            <person name="Xia J."/>
            <person name="Caragea D."/>
            <person name="Park Y."/>
            <person name="Beeman R.W."/>
            <person name="Lorenzen M.D."/>
            <person name="Butcher S."/>
            <person name="Manak J.R."/>
            <person name="Brown S.J."/>
        </authorList>
    </citation>
    <scope>NUCLEOTIDE SEQUENCE [LARGE SCALE GENOMIC DNA]</scope>
    <source>
        <strain evidence="1 2">Georgia GA2</strain>
    </source>
</reference>
<evidence type="ECO:0000313" key="2">
    <source>
        <dbReference type="Proteomes" id="UP000007266"/>
    </source>
</evidence>
<dbReference type="InParanoid" id="D7EKL6"/>
<evidence type="ECO:0000313" key="1">
    <source>
        <dbReference type="EMBL" id="EFA13208.1"/>
    </source>
</evidence>
<dbReference type="HOGENOM" id="CLU_1527176_0_0_1"/>
<proteinExistence type="predicted"/>
<name>D7EKL6_TRICA</name>
<sequence length="176" mass="18941">MCNFSDNELLDGMICVVSVQRKSVVGDDLRSTTFAVSAYSVSGELHDSETCGIVERSASGALALAERAFGSRRSIVVQQLNSSTPPLPHAAHASLRVTLFNYNDHDFPTLQQTPTPQLVFFSKLLGDGLDSGSGDRLSPGWLRQPAASRVQDQLVLTQHHRTNGVRSELQPGPPGA</sequence>